<dbReference type="PROSITE" id="PS51257">
    <property type="entry name" value="PROKAR_LIPOPROTEIN"/>
    <property type="match status" value="1"/>
</dbReference>
<accession>A0A852RAV9</accession>
<feature type="compositionally biased region" description="Low complexity" evidence="2">
    <location>
        <begin position="30"/>
        <end position="48"/>
    </location>
</feature>
<evidence type="ECO:0000256" key="1">
    <source>
        <dbReference type="RuleBase" id="RU361186"/>
    </source>
</evidence>
<keyword evidence="1" id="KW-0732">Signal</keyword>
<keyword evidence="1" id="KW-0624">Polysaccharide degradation</keyword>
<evidence type="ECO:0000313" key="4">
    <source>
        <dbReference type="Proteomes" id="UP000582231"/>
    </source>
</evidence>
<comment type="similarity">
    <text evidence="1">Belongs to the glycosyl hydrolase family 6.</text>
</comment>
<dbReference type="Proteomes" id="UP000582231">
    <property type="component" value="Unassembled WGS sequence"/>
</dbReference>
<feature type="signal peptide" evidence="1">
    <location>
        <begin position="1"/>
        <end position="25"/>
    </location>
</feature>
<dbReference type="PRINTS" id="PR00733">
    <property type="entry name" value="GLHYDRLASE6"/>
</dbReference>
<dbReference type="AlphaFoldDB" id="A0A852RAV9"/>
<dbReference type="InterPro" id="IPR016288">
    <property type="entry name" value="Beta_cellobiohydrolase"/>
</dbReference>
<dbReference type="RefSeq" id="WP_179724418.1">
    <property type="nucleotide sequence ID" value="NZ_BAABEF010000001.1"/>
</dbReference>
<dbReference type="EMBL" id="JACCBF010000001">
    <property type="protein sequence ID" value="NYD28465.1"/>
    <property type="molecule type" value="Genomic_DNA"/>
</dbReference>
<evidence type="ECO:0000256" key="2">
    <source>
        <dbReference type="SAM" id="MobiDB-lite"/>
    </source>
</evidence>
<feature type="compositionally biased region" description="Pro residues" evidence="2">
    <location>
        <begin position="49"/>
        <end position="61"/>
    </location>
</feature>
<dbReference type="Pfam" id="PF01341">
    <property type="entry name" value="Glyco_hydro_6"/>
    <property type="match status" value="1"/>
</dbReference>
<dbReference type="InterPro" id="IPR036434">
    <property type="entry name" value="Beta_cellobiohydrolase_sf"/>
</dbReference>
<dbReference type="GO" id="GO:0030245">
    <property type="term" value="P:cellulose catabolic process"/>
    <property type="evidence" value="ECO:0007669"/>
    <property type="project" value="UniProtKB-KW"/>
</dbReference>
<dbReference type="EC" id="3.2.1.-" evidence="1"/>
<sequence length="432" mass="46865">MRSPGAPVRRTLATLVAVLATVALAGCNEQEPGPAEPAAAVPTTAPPTTAAPPPTPAPEPPAAEQSKTALPHVQRTQRPYLRDKEVWQKAQPAHLQNLKNPLAERRWGVYKGDLEQTWRAYESAGGDTKRLLGKIALRPKSLWLGDWSGSPEQIGSVVREYVENASGGDPKVLVQLAIFRMDPWEHAVCGGRAPSRGGQDTYRRWIANAARALGRQHTAIILQPDLPFWWCSNRAVTSSLITYAVKTFAAQPNTSVYLDAGAADWSSTPQVGAPRASQAADLLMANGIAEARGFALNATHYVGTEESVAYGAELVRILRARGVKGVHFVVDTAQNGNGMTWPEVEAQGSRVNDNARVCGSTSDRRGCVTLGIPPTSRVGDERWGLSKQTSREAKQYVDGFLWYARPWLFMQANWKGADRAIGMARSTGWFAP</sequence>
<name>A0A852RAV9_9ACTN</name>
<dbReference type="Gene3D" id="3.20.20.40">
    <property type="entry name" value="1, 4-beta cellobiohydrolase"/>
    <property type="match status" value="1"/>
</dbReference>
<keyword evidence="1" id="KW-0326">Glycosidase</keyword>
<proteinExistence type="inferred from homology"/>
<keyword evidence="1" id="KW-0119">Carbohydrate metabolism</keyword>
<keyword evidence="1" id="KW-0378">Hydrolase</keyword>
<reference evidence="3 4" key="1">
    <citation type="submission" date="2020-07" db="EMBL/GenBank/DDBJ databases">
        <title>Sequencing the genomes of 1000 actinobacteria strains.</title>
        <authorList>
            <person name="Klenk H.-P."/>
        </authorList>
    </citation>
    <scope>NUCLEOTIDE SEQUENCE [LARGE SCALE GENOMIC DNA]</scope>
    <source>
        <strain evidence="3 4">DSM 19082</strain>
    </source>
</reference>
<dbReference type="PANTHER" id="PTHR34876:SF4">
    <property type="entry name" value="1,4-BETA-D-GLUCAN CELLOBIOHYDROLASE C-RELATED"/>
    <property type="match status" value="1"/>
</dbReference>
<keyword evidence="4" id="KW-1185">Reference proteome</keyword>
<dbReference type="GO" id="GO:0004553">
    <property type="term" value="F:hydrolase activity, hydrolyzing O-glycosyl compounds"/>
    <property type="evidence" value="ECO:0007669"/>
    <property type="project" value="InterPro"/>
</dbReference>
<feature type="region of interest" description="Disordered" evidence="2">
    <location>
        <begin position="30"/>
        <end position="73"/>
    </location>
</feature>
<evidence type="ECO:0000313" key="3">
    <source>
        <dbReference type="EMBL" id="NYD28465.1"/>
    </source>
</evidence>
<organism evidence="3 4">
    <name type="scientific">Nocardioides kongjuensis</name>
    <dbReference type="NCBI Taxonomy" id="349522"/>
    <lineage>
        <taxon>Bacteria</taxon>
        <taxon>Bacillati</taxon>
        <taxon>Actinomycetota</taxon>
        <taxon>Actinomycetes</taxon>
        <taxon>Propionibacteriales</taxon>
        <taxon>Nocardioidaceae</taxon>
        <taxon>Nocardioides</taxon>
    </lineage>
</organism>
<protein>
    <recommendedName>
        <fullName evidence="1">Glucanase</fullName>
        <ecNumber evidence="1">3.2.1.-</ecNumber>
    </recommendedName>
</protein>
<comment type="caution">
    <text evidence="3">The sequence shown here is derived from an EMBL/GenBank/DDBJ whole genome shotgun (WGS) entry which is preliminary data.</text>
</comment>
<keyword evidence="1" id="KW-0136">Cellulose degradation</keyword>
<dbReference type="SUPFAM" id="SSF51989">
    <property type="entry name" value="Glycosyl hydrolases family 6, cellulases"/>
    <property type="match status" value="1"/>
</dbReference>
<feature type="chain" id="PRO_5033092312" description="Glucanase" evidence="1">
    <location>
        <begin position="26"/>
        <end position="432"/>
    </location>
</feature>
<dbReference type="PANTHER" id="PTHR34876">
    <property type="match status" value="1"/>
</dbReference>
<gene>
    <name evidence="3" type="ORF">BJ958_000011</name>
</gene>